<evidence type="ECO:0000313" key="1">
    <source>
        <dbReference type="EMBL" id="QKM71338.1"/>
    </source>
</evidence>
<dbReference type="EMBL" id="CP029159">
    <property type="protein sequence ID" value="QKM71338.1"/>
    <property type="molecule type" value="Genomic_DNA"/>
</dbReference>
<dbReference type="RefSeq" id="WP_100249023.1">
    <property type="nucleotide sequence ID" value="NZ_CP029159.1"/>
</dbReference>
<dbReference type="AlphaFoldDB" id="A0A7G3UMW7"/>
<dbReference type="Proteomes" id="UP000005940">
    <property type="component" value="Chromosome"/>
</dbReference>
<sequence>MTELEELVLTPGERARGVDADSVVFSMDWTGEESPGELASFAADRVRSFGADPKDVDTSAVHRAAETGPAPGRGDFPVRQLDHLSGVLARLGCTLLVWDTGTDTYELLVALTGGREPAGLTHHGLPVRAWGSPSETALISLDCPNCGDMLVWELPTAEADRALAGECCDCGTALFDASGRPLPDVTLHG</sequence>
<name>A0A7G3UMW7_STRT9</name>
<accession>A0A7G3UMW7</accession>
<protein>
    <submittedName>
        <fullName evidence="1">Uncharacterized protein</fullName>
    </submittedName>
</protein>
<proteinExistence type="predicted"/>
<reference evidence="1 2" key="1">
    <citation type="journal article" date="2012" name="J. Bacteriol.">
        <title>Draft genome of Streptomyces tsukubaensis NRRL 18488, the producer of the clinically important immunosuppressant tacrolimus (FK506).</title>
        <authorList>
            <person name="Barreiro C."/>
            <person name="Prieto C."/>
            <person name="Sola-Landa A."/>
            <person name="Solera E."/>
            <person name="Martinez-Castro M."/>
            <person name="Perez-Redondo R."/>
            <person name="Garcia-Estrada C."/>
            <person name="Aparicio J.F."/>
            <person name="Fernandez-Martinez L.T."/>
            <person name="Santos-Aberturas J."/>
            <person name="Salehi-Najafabadi Z."/>
            <person name="Rodriguez-Garcia A."/>
            <person name="Tauch A."/>
            <person name="Martin J.F."/>
        </authorList>
    </citation>
    <scope>NUCLEOTIDE SEQUENCE [LARGE SCALE GENOMIC DNA]</scope>
    <source>
        <strain evidence="2">DSM 42081 / NBRC 108919 / NRRL 18488 / 9993</strain>
    </source>
</reference>
<organism evidence="1 2">
    <name type="scientific">Streptomyces tsukubensis (strain DSM 42081 / NBRC 108919 / NRRL 18488 / 9993)</name>
    <dbReference type="NCBI Taxonomy" id="1114943"/>
    <lineage>
        <taxon>Bacteria</taxon>
        <taxon>Bacillati</taxon>
        <taxon>Actinomycetota</taxon>
        <taxon>Actinomycetes</taxon>
        <taxon>Kitasatosporales</taxon>
        <taxon>Streptomycetaceae</taxon>
        <taxon>Streptomyces</taxon>
    </lineage>
</organism>
<evidence type="ECO:0000313" key="2">
    <source>
        <dbReference type="Proteomes" id="UP000005940"/>
    </source>
</evidence>
<gene>
    <name evidence="1" type="ORF">STSU_003020</name>
</gene>
<keyword evidence="2" id="KW-1185">Reference proteome</keyword>